<dbReference type="Gene3D" id="2.170.140.10">
    <property type="entry name" value="Chitin binding domain"/>
    <property type="match status" value="1"/>
</dbReference>
<evidence type="ECO:0000256" key="2">
    <source>
        <dbReference type="SAM" id="SignalP"/>
    </source>
</evidence>
<reference evidence="3" key="2">
    <citation type="submission" date="2022-08" db="UniProtKB">
        <authorList>
            <consortium name="EnsemblMetazoa"/>
        </authorList>
    </citation>
    <scope>IDENTIFICATION</scope>
    <source>
        <strain evidence="3">STECLA/ALBI9_A</strain>
    </source>
</reference>
<evidence type="ECO:0000256" key="1">
    <source>
        <dbReference type="SAM" id="MobiDB-lite"/>
    </source>
</evidence>
<feature type="compositionally biased region" description="Low complexity" evidence="1">
    <location>
        <begin position="238"/>
        <end position="251"/>
    </location>
</feature>
<evidence type="ECO:0000313" key="3">
    <source>
        <dbReference type="EnsemblMetazoa" id="AALB005913-PA"/>
    </source>
</evidence>
<dbReference type="Proteomes" id="UP000069272">
    <property type="component" value="Chromosome 3L"/>
</dbReference>
<accession>A0A182FHB9</accession>
<feature type="compositionally biased region" description="Polar residues" evidence="1">
    <location>
        <begin position="500"/>
        <end position="519"/>
    </location>
</feature>
<name>A0A182FHB9_ANOAL</name>
<dbReference type="PANTHER" id="PTHR22933:SF43">
    <property type="entry name" value="LP10131P"/>
    <property type="match status" value="1"/>
</dbReference>
<dbReference type="InterPro" id="IPR052976">
    <property type="entry name" value="Scoloptoxin-like"/>
</dbReference>
<keyword evidence="4" id="KW-1185">Reference proteome</keyword>
<feature type="region of interest" description="Disordered" evidence="1">
    <location>
        <begin position="176"/>
        <end position="202"/>
    </location>
</feature>
<dbReference type="InterPro" id="IPR002557">
    <property type="entry name" value="Chitin-bd_dom"/>
</dbReference>
<feature type="signal peptide" evidence="2">
    <location>
        <begin position="1"/>
        <end position="18"/>
    </location>
</feature>
<feature type="region of interest" description="Disordered" evidence="1">
    <location>
        <begin position="473"/>
        <end position="520"/>
    </location>
</feature>
<evidence type="ECO:0000313" key="4">
    <source>
        <dbReference type="Proteomes" id="UP000069272"/>
    </source>
</evidence>
<feature type="chain" id="PRO_5043321398" evidence="2">
    <location>
        <begin position="19"/>
        <end position="761"/>
    </location>
</feature>
<feature type="region of interest" description="Disordered" evidence="1">
    <location>
        <begin position="740"/>
        <end position="761"/>
    </location>
</feature>
<feature type="compositionally biased region" description="Polar residues" evidence="1">
    <location>
        <begin position="740"/>
        <end position="754"/>
    </location>
</feature>
<dbReference type="EnsemblMetazoa" id="AALB005913-RA">
    <property type="protein sequence ID" value="AALB005913-PA"/>
    <property type="gene ID" value="AALB005913"/>
</dbReference>
<dbReference type="GO" id="GO:0008061">
    <property type="term" value="F:chitin binding"/>
    <property type="evidence" value="ECO:0007669"/>
    <property type="project" value="InterPro"/>
</dbReference>
<keyword evidence="2" id="KW-0732">Signal</keyword>
<dbReference type="AlphaFoldDB" id="A0A182FHB9"/>
<organism evidence="3 4">
    <name type="scientific">Anopheles albimanus</name>
    <name type="common">New world malaria mosquito</name>
    <dbReference type="NCBI Taxonomy" id="7167"/>
    <lineage>
        <taxon>Eukaryota</taxon>
        <taxon>Metazoa</taxon>
        <taxon>Ecdysozoa</taxon>
        <taxon>Arthropoda</taxon>
        <taxon>Hexapoda</taxon>
        <taxon>Insecta</taxon>
        <taxon>Pterygota</taxon>
        <taxon>Neoptera</taxon>
        <taxon>Endopterygota</taxon>
        <taxon>Diptera</taxon>
        <taxon>Nematocera</taxon>
        <taxon>Culicoidea</taxon>
        <taxon>Culicidae</taxon>
        <taxon>Anophelinae</taxon>
        <taxon>Anopheles</taxon>
    </lineage>
</organism>
<dbReference type="PROSITE" id="PS50940">
    <property type="entry name" value="CHIT_BIND_II"/>
    <property type="match status" value="1"/>
</dbReference>
<dbReference type="PANTHER" id="PTHR22933">
    <property type="entry name" value="FI18007P1-RELATED"/>
    <property type="match status" value="1"/>
</dbReference>
<proteinExistence type="predicted"/>
<protein>
    <submittedName>
        <fullName evidence="3">Uncharacterized protein</fullName>
    </submittedName>
</protein>
<dbReference type="Pfam" id="PF01607">
    <property type="entry name" value="CBM_14"/>
    <property type="match status" value="1"/>
</dbReference>
<dbReference type="STRING" id="7167.A0A182FHB9"/>
<feature type="region of interest" description="Disordered" evidence="1">
    <location>
        <begin position="229"/>
        <end position="251"/>
    </location>
</feature>
<reference evidence="3 4" key="1">
    <citation type="journal article" date="2017" name="G3 (Bethesda)">
        <title>The Physical Genome Mapping of Anopheles albimanus Corrected Scaffold Misassemblies and Identified Interarm Rearrangements in Genus Anopheles.</title>
        <authorList>
            <person name="Artemov G.N."/>
            <person name="Peery A.N."/>
            <person name="Jiang X."/>
            <person name="Tu Z."/>
            <person name="Stegniy V.N."/>
            <person name="Sharakhova M.V."/>
            <person name="Sharakhov I.V."/>
        </authorList>
    </citation>
    <scope>NUCLEOTIDE SEQUENCE [LARGE SCALE GENOMIC DNA]</scope>
    <source>
        <strain evidence="3 4">ALBI9_A</strain>
    </source>
</reference>
<sequence length="761" mass="81392">MLLRLLLLTTTLATVVTGDVGDGGGAVDTGPPRSVMELMEVMLNRELLAMLRDGGFDFRPPSRLFLPPKFYSHVPLDRGHMTPEQIFGIPEKSSPGAVVVVDGGKTQHQKGVGAPAGAPASSNTASSPGAPRINLISYSDSKVTFSAGGKPVPGGAAGGTVAANKGSATLERNVGTNVKSLQPPLGQQHRATGSPGARTPNDLPLTTSITDQTVVAAAVSPTGGAAARTLPASGRSFGGPAPARSGSGATATERLRAALPGEPDVDYPILGSIPSTAFSCENRPQGYYADVETRCQVFRVCANTDASGRGFAFLCPNGTLFNQRFLVCDWYMNVRCEASPDFYHLNQDIGRMSGRPMVSPDRDVMMEAVRSMMTYPMRSLMRMMQGGVDSTISLGDLDTGRTLATKKGGSSRSSYSVPSLGLEAPFQQQQQLLVRPINAGLQGSTTVTASQDSSYTPPLNKAYVSSLGTLSTENNSGFDPVRSTVLTPSAPVRLSPPQPSQNRFASPNQRPTNGASTTDKVSELQILPAGLVKYWDGRESATTARQPPTLKLKPVPQQPFAGPELAITPRPIRPILPPTGVLPPSTFLRTLAPQQQSLYRQQPASGNIFNVPSAQHRFTPFQKVVAIQKATVLPEPRPQPFSSGVTSFGSSQNDVSYQAASDQRQILRRIDVDPGLPRPGYRLENRKPGFVELQVVPALSYYLNDPLEQQAFDEAVQHGLLDERRHESYRRWAAQPSYARSSSSYDVPQGSVGQLVTRHHP</sequence>
<feature type="region of interest" description="Disordered" evidence="1">
    <location>
        <begin position="105"/>
        <end position="133"/>
    </location>
</feature>
<dbReference type="VEuPathDB" id="VectorBase:AALB005913"/>
<dbReference type="InterPro" id="IPR036508">
    <property type="entry name" value="Chitin-bd_dom_sf"/>
</dbReference>
<feature type="region of interest" description="Disordered" evidence="1">
    <location>
        <begin position="541"/>
        <end position="563"/>
    </location>
</feature>
<dbReference type="SUPFAM" id="SSF57625">
    <property type="entry name" value="Invertebrate chitin-binding proteins"/>
    <property type="match status" value="1"/>
</dbReference>
<dbReference type="VEuPathDB" id="VectorBase:AALB20_038692"/>
<dbReference type="SMART" id="SM00494">
    <property type="entry name" value="ChtBD2"/>
    <property type="match status" value="1"/>
</dbReference>
<dbReference type="GO" id="GO:0005576">
    <property type="term" value="C:extracellular region"/>
    <property type="evidence" value="ECO:0007669"/>
    <property type="project" value="InterPro"/>
</dbReference>
<feature type="compositionally biased region" description="Low complexity" evidence="1">
    <location>
        <begin position="111"/>
        <end position="131"/>
    </location>
</feature>